<feature type="transmembrane region" description="Helical" evidence="5">
    <location>
        <begin position="99"/>
        <end position="118"/>
    </location>
</feature>
<keyword evidence="3 5" id="KW-1133">Transmembrane helix</keyword>
<feature type="transmembrane region" description="Helical" evidence="5">
    <location>
        <begin position="124"/>
        <end position="144"/>
    </location>
</feature>
<evidence type="ECO:0000256" key="4">
    <source>
        <dbReference type="ARBA" id="ARBA00023136"/>
    </source>
</evidence>
<proteinExistence type="inferred from homology"/>
<evidence type="ECO:0000256" key="3">
    <source>
        <dbReference type="ARBA" id="ARBA00022989"/>
    </source>
</evidence>
<dbReference type="Proteomes" id="UP000494206">
    <property type="component" value="Unassembled WGS sequence"/>
</dbReference>
<dbReference type="Pfam" id="PF01027">
    <property type="entry name" value="Bax1-I"/>
    <property type="match status" value="1"/>
</dbReference>
<accession>A0A8S1EG78</accession>
<comment type="caution">
    <text evidence="6">The sequence shown here is derived from an EMBL/GenBank/DDBJ whole genome shotgun (WGS) entry which is preliminary data.</text>
</comment>
<name>A0A8S1EG78_9PELO</name>
<dbReference type="GO" id="GO:0016020">
    <property type="term" value="C:membrane"/>
    <property type="evidence" value="ECO:0007669"/>
    <property type="project" value="UniProtKB-SubCell"/>
</dbReference>
<feature type="transmembrane region" description="Helical" evidence="5">
    <location>
        <begin position="42"/>
        <end position="65"/>
    </location>
</feature>
<dbReference type="AlphaFoldDB" id="A0A8S1EG78"/>
<dbReference type="PANTHER" id="PTHR23291:SF50">
    <property type="entry name" value="PROTEIN LIFEGUARD 4"/>
    <property type="match status" value="1"/>
</dbReference>
<comment type="similarity">
    <text evidence="5">Belongs to the BI1 family.</text>
</comment>
<reference evidence="6 7" key="1">
    <citation type="submission" date="2020-04" db="EMBL/GenBank/DDBJ databases">
        <authorList>
            <person name="Laetsch R D."/>
            <person name="Stevens L."/>
            <person name="Kumar S."/>
            <person name="Blaxter L. M."/>
        </authorList>
    </citation>
    <scope>NUCLEOTIDE SEQUENCE [LARGE SCALE GENOMIC DNA]</scope>
</reference>
<organism evidence="6 7">
    <name type="scientific">Caenorhabditis bovis</name>
    <dbReference type="NCBI Taxonomy" id="2654633"/>
    <lineage>
        <taxon>Eukaryota</taxon>
        <taxon>Metazoa</taxon>
        <taxon>Ecdysozoa</taxon>
        <taxon>Nematoda</taxon>
        <taxon>Chromadorea</taxon>
        <taxon>Rhabditida</taxon>
        <taxon>Rhabditina</taxon>
        <taxon>Rhabditomorpha</taxon>
        <taxon>Rhabditoidea</taxon>
        <taxon>Rhabditidae</taxon>
        <taxon>Peloderinae</taxon>
        <taxon>Caenorhabditis</taxon>
    </lineage>
</organism>
<protein>
    <recommendedName>
        <fullName evidence="8">Bax inhibitor-1/YccA family protein</fullName>
    </recommendedName>
</protein>
<dbReference type="GO" id="GO:0043066">
    <property type="term" value="P:negative regulation of apoptotic process"/>
    <property type="evidence" value="ECO:0007669"/>
    <property type="project" value="TreeGrafter"/>
</dbReference>
<keyword evidence="4 5" id="KW-0472">Membrane</keyword>
<dbReference type="OrthoDB" id="7933078at2759"/>
<dbReference type="EMBL" id="CADEPM010000002">
    <property type="protein sequence ID" value="CAB3399710.1"/>
    <property type="molecule type" value="Genomic_DNA"/>
</dbReference>
<evidence type="ECO:0000256" key="2">
    <source>
        <dbReference type="ARBA" id="ARBA00022692"/>
    </source>
</evidence>
<dbReference type="PANTHER" id="PTHR23291">
    <property type="entry name" value="BAX INHIBITOR-RELATED"/>
    <property type="match status" value="1"/>
</dbReference>
<keyword evidence="7" id="KW-1185">Reference proteome</keyword>
<evidence type="ECO:0000313" key="6">
    <source>
        <dbReference type="EMBL" id="CAB3399710.1"/>
    </source>
</evidence>
<feature type="transmembrane region" description="Helical" evidence="5">
    <location>
        <begin position="156"/>
        <end position="179"/>
    </location>
</feature>
<feature type="transmembrane region" description="Helical" evidence="5">
    <location>
        <begin position="71"/>
        <end position="87"/>
    </location>
</feature>
<gene>
    <name evidence="6" type="ORF">CBOVIS_LOCUS2792</name>
</gene>
<comment type="subcellular location">
    <subcellularLocation>
        <location evidence="1">Membrane</location>
        <topology evidence="1">Multi-pass membrane protein</topology>
    </subcellularLocation>
</comment>
<evidence type="ECO:0000256" key="5">
    <source>
        <dbReference type="RuleBase" id="RU004379"/>
    </source>
</evidence>
<dbReference type="InterPro" id="IPR006214">
    <property type="entry name" value="Bax_inhibitor_1-related"/>
</dbReference>
<feature type="transmembrane region" description="Helical" evidence="5">
    <location>
        <begin position="15"/>
        <end position="35"/>
    </location>
</feature>
<evidence type="ECO:0000313" key="7">
    <source>
        <dbReference type="Proteomes" id="UP000494206"/>
    </source>
</evidence>
<keyword evidence="2 5" id="KW-0812">Transmembrane</keyword>
<evidence type="ECO:0000256" key="1">
    <source>
        <dbReference type="ARBA" id="ARBA00004141"/>
    </source>
</evidence>
<sequence length="183" mass="20119">MLLHVSSPRFQPFPISWIVFPNLFGSIALIIALHIKSRDVPINYVLLAAFTTVQAITLGCCIVFFDAKVILEAAIITGLVVTGLFIFTLQSKRDFSSGYAVGGSLLSVLLIASLFQLVTMSPAFHLIINICGAGVFVIMLVIDLDMVMRRFSPEEYISACVALYLDIINLFIYILQIVAEANK</sequence>
<evidence type="ECO:0008006" key="8">
    <source>
        <dbReference type="Google" id="ProtNLM"/>
    </source>
</evidence>